<evidence type="ECO:0000313" key="4">
    <source>
        <dbReference type="EMBL" id="MXP33758.1"/>
    </source>
</evidence>
<dbReference type="Proteomes" id="UP000446786">
    <property type="component" value="Unassembled WGS sequence"/>
</dbReference>
<protein>
    <recommendedName>
        <fullName evidence="6">Lipoprotein</fullName>
    </recommendedName>
</protein>
<dbReference type="EMBL" id="WTYE01000001">
    <property type="protein sequence ID" value="MXP33758.1"/>
    <property type="molecule type" value="Genomic_DNA"/>
</dbReference>
<name>A0A845AW17_9SPHN</name>
<feature type="chain" id="PRO_5044663621" description="Lipoprotein" evidence="2">
    <location>
        <begin position="18"/>
        <end position="148"/>
    </location>
</feature>
<keyword evidence="2" id="KW-0732">Signal</keyword>
<evidence type="ECO:0000313" key="5">
    <source>
        <dbReference type="Proteomes" id="UP000446786"/>
    </source>
</evidence>
<dbReference type="EMBL" id="WTYE01000001">
    <property type="protein sequence ID" value="MXP30998.1"/>
    <property type="molecule type" value="Genomic_DNA"/>
</dbReference>
<dbReference type="PROSITE" id="PS51257">
    <property type="entry name" value="PROKAR_LIPOPROTEIN"/>
    <property type="match status" value="1"/>
</dbReference>
<organism evidence="3 5">
    <name type="scientific">Parerythrobacter jejuensis</name>
    <dbReference type="NCBI Taxonomy" id="795812"/>
    <lineage>
        <taxon>Bacteria</taxon>
        <taxon>Pseudomonadati</taxon>
        <taxon>Pseudomonadota</taxon>
        <taxon>Alphaproteobacteria</taxon>
        <taxon>Sphingomonadales</taxon>
        <taxon>Erythrobacteraceae</taxon>
        <taxon>Parerythrobacter</taxon>
    </lineage>
</organism>
<evidence type="ECO:0000256" key="1">
    <source>
        <dbReference type="SAM" id="MobiDB-lite"/>
    </source>
</evidence>
<feature type="region of interest" description="Disordered" evidence="1">
    <location>
        <begin position="23"/>
        <end position="56"/>
    </location>
</feature>
<dbReference type="AlphaFoldDB" id="A0A845AW17"/>
<evidence type="ECO:0000256" key="2">
    <source>
        <dbReference type="SAM" id="SignalP"/>
    </source>
</evidence>
<feature type="signal peptide" evidence="2">
    <location>
        <begin position="1"/>
        <end position="17"/>
    </location>
</feature>
<reference evidence="3 5" key="1">
    <citation type="submission" date="2019-12" db="EMBL/GenBank/DDBJ databases">
        <title>Genomic-based taxomic classification of the family Erythrobacteraceae.</title>
        <authorList>
            <person name="Xu L."/>
        </authorList>
    </citation>
    <scope>NUCLEOTIDE SEQUENCE [LARGE SCALE GENOMIC DNA]</scope>
    <source>
        <strain evidence="3 5">JCM 16677</strain>
    </source>
</reference>
<gene>
    <name evidence="3" type="ORF">GRI94_04070</name>
    <name evidence="4" type="ORF">GRI94_18160</name>
</gene>
<accession>A0A845AW17</accession>
<evidence type="ECO:0008006" key="6">
    <source>
        <dbReference type="Google" id="ProtNLM"/>
    </source>
</evidence>
<keyword evidence="5" id="KW-1185">Reference proteome</keyword>
<proteinExistence type="predicted"/>
<sequence length="148" mass="15768">MLRKLPLILIPALAACAAPSTPVASTGTVSAPPPRTGSVRVPPTQPTAPPRSSSNGFLAPQVMSIRGLEGVIGQNAQQLQRQFGTARLDVFEGDARKLQFTGEACVLDIYLYPLRAGAEPTATYLDARRASDALDVDRVSCVRALRKR</sequence>
<comment type="caution">
    <text evidence="3">The sequence shown here is derived from an EMBL/GenBank/DDBJ whole genome shotgun (WGS) entry which is preliminary data.</text>
</comment>
<dbReference type="OrthoDB" id="8482143at2"/>
<dbReference type="RefSeq" id="WP_160778483.1">
    <property type="nucleotide sequence ID" value="NZ_BAAAZF010000001.1"/>
</dbReference>
<evidence type="ECO:0000313" key="3">
    <source>
        <dbReference type="EMBL" id="MXP30998.1"/>
    </source>
</evidence>